<keyword evidence="1" id="KW-0732">Signal</keyword>
<evidence type="ECO:0000313" key="2">
    <source>
        <dbReference type="EMBL" id="CAF0903878.1"/>
    </source>
</evidence>
<dbReference type="Proteomes" id="UP000663845">
    <property type="component" value="Unassembled WGS sequence"/>
</dbReference>
<feature type="chain" id="PRO_5032972443" description="SH3 domain-containing protein" evidence="1">
    <location>
        <begin position="22"/>
        <end position="95"/>
    </location>
</feature>
<accession>A0A813ZVJ4</accession>
<evidence type="ECO:0000313" key="3">
    <source>
        <dbReference type="Proteomes" id="UP000663845"/>
    </source>
</evidence>
<evidence type="ECO:0008006" key="4">
    <source>
        <dbReference type="Google" id="ProtNLM"/>
    </source>
</evidence>
<evidence type="ECO:0000256" key="1">
    <source>
        <dbReference type="SAM" id="SignalP"/>
    </source>
</evidence>
<protein>
    <recommendedName>
        <fullName evidence="4">SH3 domain-containing protein</fullName>
    </recommendedName>
</protein>
<name>A0A813ZVJ4_9BILA</name>
<reference evidence="2" key="1">
    <citation type="submission" date="2021-02" db="EMBL/GenBank/DDBJ databases">
        <authorList>
            <person name="Nowell W R."/>
        </authorList>
    </citation>
    <scope>NUCLEOTIDE SEQUENCE</scope>
</reference>
<organism evidence="2 3">
    <name type="scientific">Adineta steineri</name>
    <dbReference type="NCBI Taxonomy" id="433720"/>
    <lineage>
        <taxon>Eukaryota</taxon>
        <taxon>Metazoa</taxon>
        <taxon>Spiralia</taxon>
        <taxon>Gnathifera</taxon>
        <taxon>Rotifera</taxon>
        <taxon>Eurotatoria</taxon>
        <taxon>Bdelloidea</taxon>
        <taxon>Adinetida</taxon>
        <taxon>Adinetidae</taxon>
        <taxon>Adineta</taxon>
    </lineage>
</organism>
<comment type="caution">
    <text evidence="2">The sequence shown here is derived from an EMBL/GenBank/DDBJ whole genome shotgun (WGS) entry which is preliminary data.</text>
</comment>
<gene>
    <name evidence="2" type="ORF">JYZ213_LOCUS10702</name>
</gene>
<proteinExistence type="predicted"/>
<sequence>MFLAIIRLSIIFCITLAVCEATYVRCRQRVPIYSCASMSCSVAGDAVADDHYPCDCFKIEKVLGRRQTWFKIELPNGHHGYVTDDHCSGDVPHCK</sequence>
<dbReference type="EMBL" id="CAJNOG010000079">
    <property type="protein sequence ID" value="CAF0903878.1"/>
    <property type="molecule type" value="Genomic_DNA"/>
</dbReference>
<feature type="signal peptide" evidence="1">
    <location>
        <begin position="1"/>
        <end position="21"/>
    </location>
</feature>
<dbReference type="AlphaFoldDB" id="A0A813ZVJ4"/>